<organism evidence="2 3">
    <name type="scientific">Candidatus Rhodobacter oscarellae</name>
    <dbReference type="NCBI Taxonomy" id="1675527"/>
    <lineage>
        <taxon>Bacteria</taxon>
        <taxon>Pseudomonadati</taxon>
        <taxon>Pseudomonadota</taxon>
        <taxon>Alphaproteobacteria</taxon>
        <taxon>Rhodobacterales</taxon>
        <taxon>Rhodobacter group</taxon>
        <taxon>Rhodobacter</taxon>
    </lineage>
</organism>
<name>A0A0J9E8H9_9RHOB</name>
<dbReference type="OrthoDB" id="9783876at2"/>
<dbReference type="PATRIC" id="fig|1675527.3.peg.4226"/>
<dbReference type="EMBL" id="LFTY01000002">
    <property type="protein sequence ID" value="KMW59052.1"/>
    <property type="molecule type" value="Genomic_DNA"/>
</dbReference>
<dbReference type="RefSeq" id="WP_049644587.1">
    <property type="nucleotide sequence ID" value="NZ_LFTY01000002.1"/>
</dbReference>
<dbReference type="SUPFAM" id="SSF55136">
    <property type="entry name" value="Probable bacterial effector-binding domain"/>
    <property type="match status" value="1"/>
</dbReference>
<protein>
    <submittedName>
        <fullName evidence="2">Transcriptional regulator, AraC family</fullName>
    </submittedName>
</protein>
<dbReference type="SMART" id="SM00871">
    <property type="entry name" value="AraC_E_bind"/>
    <property type="match status" value="1"/>
</dbReference>
<dbReference type="InterPro" id="IPR029442">
    <property type="entry name" value="GyrI-like"/>
</dbReference>
<feature type="domain" description="AraC effector-binding" evidence="1">
    <location>
        <begin position="3"/>
        <end position="149"/>
    </location>
</feature>
<comment type="caution">
    <text evidence="2">The sequence shown here is derived from an EMBL/GenBank/DDBJ whole genome shotgun (WGS) entry which is preliminary data.</text>
</comment>
<dbReference type="InterPro" id="IPR011256">
    <property type="entry name" value="Reg_factor_effector_dom_sf"/>
</dbReference>
<evidence type="ECO:0000313" key="3">
    <source>
        <dbReference type="Proteomes" id="UP000037178"/>
    </source>
</evidence>
<dbReference type="InterPro" id="IPR010499">
    <property type="entry name" value="AraC_E-bd"/>
</dbReference>
<dbReference type="AlphaFoldDB" id="A0A0J9E8H9"/>
<dbReference type="STRING" id="1675527.AIOL_004033"/>
<accession>A0A0J9E8H9</accession>
<dbReference type="Proteomes" id="UP000037178">
    <property type="component" value="Unassembled WGS sequence"/>
</dbReference>
<dbReference type="Pfam" id="PF06445">
    <property type="entry name" value="GyrI-like"/>
    <property type="match status" value="1"/>
</dbReference>
<keyword evidence="3" id="KW-1185">Reference proteome</keyword>
<proteinExistence type="predicted"/>
<gene>
    <name evidence="2" type="ORF">AIOL_004033</name>
</gene>
<reference evidence="2 3" key="1">
    <citation type="submission" date="2015-06" db="EMBL/GenBank/DDBJ databases">
        <title>Draft genome sequence of an Alphaproteobacteria species associated to the Mediterranean sponge Oscarella lobularis.</title>
        <authorList>
            <person name="Jourda C."/>
            <person name="Santini S."/>
            <person name="Claverie J.-M."/>
        </authorList>
    </citation>
    <scope>NUCLEOTIDE SEQUENCE [LARGE SCALE GENOMIC DNA]</scope>
    <source>
        <strain evidence="2">IGS</strain>
    </source>
</reference>
<dbReference type="Gene3D" id="3.20.80.10">
    <property type="entry name" value="Regulatory factor, effector binding domain"/>
    <property type="match status" value="1"/>
</dbReference>
<sequence length="152" mass="16261">MKPDRIADAQERRIIGANGSYTHENRSGIPAQWAEWDYGAVTGVVGGVYGVSHSFGGPTSFQYLCGLEVSADAPVPDGQTDVTLPAGKHAVFVINGHVSKIAEVFEAVFSHGALGEEWGIANGPQFEHYTEEFDPASATGKVEIWFPVARKA</sequence>
<evidence type="ECO:0000259" key="1">
    <source>
        <dbReference type="SMART" id="SM00871"/>
    </source>
</evidence>
<evidence type="ECO:0000313" key="2">
    <source>
        <dbReference type="EMBL" id="KMW59052.1"/>
    </source>
</evidence>